<comment type="caution">
    <text evidence="5">The sequence shown here is derived from an EMBL/GenBank/DDBJ whole genome shotgun (WGS) entry which is preliminary data.</text>
</comment>
<proteinExistence type="predicted"/>
<evidence type="ECO:0000256" key="1">
    <source>
        <dbReference type="ARBA" id="ARBA00023015"/>
    </source>
</evidence>
<evidence type="ECO:0000256" key="2">
    <source>
        <dbReference type="ARBA" id="ARBA00023125"/>
    </source>
</evidence>
<name>A0ABS9U6K6_9MICC</name>
<dbReference type="InterPro" id="IPR039422">
    <property type="entry name" value="MarR/SlyA-like"/>
</dbReference>
<evidence type="ECO:0000256" key="3">
    <source>
        <dbReference type="ARBA" id="ARBA00023163"/>
    </source>
</evidence>
<dbReference type="RefSeq" id="WP_241056216.1">
    <property type="nucleotide sequence ID" value="NZ_JAKZBV010000001.1"/>
</dbReference>
<dbReference type="SUPFAM" id="SSF46785">
    <property type="entry name" value="Winged helix' DNA-binding domain"/>
    <property type="match status" value="1"/>
</dbReference>
<protein>
    <submittedName>
        <fullName evidence="5">MarR family transcriptional regulator</fullName>
    </submittedName>
</protein>
<dbReference type="Pfam" id="PF01047">
    <property type="entry name" value="MarR"/>
    <property type="match status" value="1"/>
</dbReference>
<dbReference type="SMART" id="SM00347">
    <property type="entry name" value="HTH_MARR"/>
    <property type="match status" value="1"/>
</dbReference>
<dbReference type="Gene3D" id="1.10.10.10">
    <property type="entry name" value="Winged helix-like DNA-binding domain superfamily/Winged helix DNA-binding domain"/>
    <property type="match status" value="1"/>
</dbReference>
<keyword evidence="6" id="KW-1185">Reference proteome</keyword>
<dbReference type="InterPro" id="IPR000835">
    <property type="entry name" value="HTH_MarR-typ"/>
</dbReference>
<dbReference type="EMBL" id="JAKZBV010000001">
    <property type="protein sequence ID" value="MCH6472321.1"/>
    <property type="molecule type" value="Genomic_DNA"/>
</dbReference>
<dbReference type="PANTHER" id="PTHR33164:SF64">
    <property type="entry name" value="TRANSCRIPTIONAL REGULATOR SLYA"/>
    <property type="match status" value="1"/>
</dbReference>
<dbReference type="Proteomes" id="UP001202922">
    <property type="component" value="Unassembled WGS sequence"/>
</dbReference>
<dbReference type="PANTHER" id="PTHR33164">
    <property type="entry name" value="TRANSCRIPTIONAL REGULATOR, MARR FAMILY"/>
    <property type="match status" value="1"/>
</dbReference>
<evidence type="ECO:0000313" key="6">
    <source>
        <dbReference type="Proteomes" id="UP001202922"/>
    </source>
</evidence>
<dbReference type="InterPro" id="IPR036390">
    <property type="entry name" value="WH_DNA-bd_sf"/>
</dbReference>
<keyword evidence="1" id="KW-0805">Transcription regulation</keyword>
<reference evidence="5 6" key="1">
    <citation type="submission" date="2022-03" db="EMBL/GenBank/DDBJ databases">
        <title>Sinomonas sp. isolated from a soil.</title>
        <authorList>
            <person name="Han J."/>
            <person name="Kim D.-U."/>
        </authorList>
    </citation>
    <scope>NUCLEOTIDE SEQUENCE [LARGE SCALE GENOMIC DNA]</scope>
    <source>
        <strain evidence="5 6">5-5</strain>
    </source>
</reference>
<keyword evidence="3" id="KW-0804">Transcription</keyword>
<evidence type="ECO:0000259" key="4">
    <source>
        <dbReference type="PROSITE" id="PS50995"/>
    </source>
</evidence>
<dbReference type="PROSITE" id="PS50995">
    <property type="entry name" value="HTH_MARR_2"/>
    <property type="match status" value="1"/>
</dbReference>
<dbReference type="InterPro" id="IPR036388">
    <property type="entry name" value="WH-like_DNA-bd_sf"/>
</dbReference>
<feature type="domain" description="HTH marR-type" evidence="4">
    <location>
        <begin position="7"/>
        <end position="146"/>
    </location>
</feature>
<sequence>MPALPGDSEHSVSLSQVIVTLSGVGARMLEGLALALSEEGASVEQWRILQLVSQLEAPSMGDLAASSGLPNASLSRIVDALEDNASVYRLPTPNDRRRITVRLSDHGAGRLARMNTIVAAWESATCTLIGAENAQALAAAVEGTAERLGVHRVQPA</sequence>
<evidence type="ECO:0000313" key="5">
    <source>
        <dbReference type="EMBL" id="MCH6472321.1"/>
    </source>
</evidence>
<keyword evidence="2" id="KW-0238">DNA-binding</keyword>
<organism evidence="5 6">
    <name type="scientific">Sinomonas terrae</name>
    <dbReference type="NCBI Taxonomy" id="2908838"/>
    <lineage>
        <taxon>Bacteria</taxon>
        <taxon>Bacillati</taxon>
        <taxon>Actinomycetota</taxon>
        <taxon>Actinomycetes</taxon>
        <taxon>Micrococcales</taxon>
        <taxon>Micrococcaceae</taxon>
        <taxon>Sinomonas</taxon>
    </lineage>
</organism>
<gene>
    <name evidence="5" type="ORF">L0M17_20540</name>
</gene>
<accession>A0ABS9U6K6</accession>